<dbReference type="EMBL" id="CVRI01000044">
    <property type="protein sequence ID" value="CRK96693.1"/>
    <property type="molecule type" value="Genomic_DNA"/>
</dbReference>
<proteinExistence type="inferred from homology"/>
<protein>
    <submittedName>
        <fullName evidence="3">CLUMA_CG009865, isoform A</fullName>
    </submittedName>
</protein>
<keyword evidence="4" id="KW-1185">Reference proteome</keyword>
<keyword evidence="1" id="KW-0143">Chaperone</keyword>
<dbReference type="STRING" id="568069.A0A1J1I8T7"/>
<dbReference type="GO" id="GO:0005737">
    <property type="term" value="C:cytoplasm"/>
    <property type="evidence" value="ECO:0007669"/>
    <property type="project" value="TreeGrafter"/>
</dbReference>
<gene>
    <name evidence="3" type="ORF">CLUMA_CG009865</name>
</gene>
<comment type="similarity">
    <text evidence="2">Belongs to the POMP/UMP1 family.</text>
</comment>
<dbReference type="OrthoDB" id="15001at2759"/>
<dbReference type="Pfam" id="PF05348">
    <property type="entry name" value="UMP1"/>
    <property type="match status" value="1"/>
</dbReference>
<dbReference type="InterPro" id="IPR008012">
    <property type="entry name" value="Ump1"/>
</dbReference>
<sequence>MEDLSVKIMPSMPEKLEIPSGAMGPTDKEVMAQLSTSHPLQTSELKFADHQLNLNSQMIRNHHGIGAQLRYMMEINSASKVGRLPFLPSSNVSRDVLLGLDEMITPADIYGTPEFSEKVCQPHAVMEKRMGIL</sequence>
<reference evidence="3 4" key="1">
    <citation type="submission" date="2015-04" db="EMBL/GenBank/DDBJ databases">
        <authorList>
            <person name="Syromyatnikov M.Y."/>
            <person name="Popov V.N."/>
        </authorList>
    </citation>
    <scope>NUCLEOTIDE SEQUENCE [LARGE SCALE GENOMIC DNA]</scope>
</reference>
<organism evidence="3 4">
    <name type="scientific">Clunio marinus</name>
    <dbReference type="NCBI Taxonomy" id="568069"/>
    <lineage>
        <taxon>Eukaryota</taxon>
        <taxon>Metazoa</taxon>
        <taxon>Ecdysozoa</taxon>
        <taxon>Arthropoda</taxon>
        <taxon>Hexapoda</taxon>
        <taxon>Insecta</taxon>
        <taxon>Pterygota</taxon>
        <taxon>Neoptera</taxon>
        <taxon>Endopterygota</taxon>
        <taxon>Diptera</taxon>
        <taxon>Nematocera</taxon>
        <taxon>Chironomoidea</taxon>
        <taxon>Chironomidae</taxon>
        <taxon>Clunio</taxon>
    </lineage>
</organism>
<accession>A0A1J1I8T7</accession>
<dbReference type="AlphaFoldDB" id="A0A1J1I8T7"/>
<evidence type="ECO:0000256" key="1">
    <source>
        <dbReference type="ARBA" id="ARBA00023186"/>
    </source>
</evidence>
<evidence type="ECO:0000313" key="4">
    <source>
        <dbReference type="Proteomes" id="UP000183832"/>
    </source>
</evidence>
<dbReference type="GO" id="GO:0043248">
    <property type="term" value="P:proteasome assembly"/>
    <property type="evidence" value="ECO:0007669"/>
    <property type="project" value="InterPro"/>
</dbReference>
<dbReference type="GO" id="GO:0005634">
    <property type="term" value="C:nucleus"/>
    <property type="evidence" value="ECO:0007669"/>
    <property type="project" value="TreeGrafter"/>
</dbReference>
<dbReference type="Proteomes" id="UP000183832">
    <property type="component" value="Unassembled WGS sequence"/>
</dbReference>
<evidence type="ECO:0000313" key="3">
    <source>
        <dbReference type="EMBL" id="CRK96693.1"/>
    </source>
</evidence>
<dbReference type="PANTHER" id="PTHR12828">
    <property type="entry name" value="PROTEASOME MATURATION PROTEIN UMP1"/>
    <property type="match status" value="1"/>
</dbReference>
<dbReference type="PANTHER" id="PTHR12828:SF3">
    <property type="entry name" value="PROTEASOME MATURATION PROTEIN"/>
    <property type="match status" value="1"/>
</dbReference>
<name>A0A1J1I8T7_9DIPT</name>
<evidence type="ECO:0000256" key="2">
    <source>
        <dbReference type="ARBA" id="ARBA00043974"/>
    </source>
</evidence>